<feature type="transmembrane region" description="Helical" evidence="8">
    <location>
        <begin position="157"/>
        <end position="178"/>
    </location>
</feature>
<sequence length="340" mass="36364">MKGKRCMLLKTNRAKWIGLFVGIIAVITCIWGSIIFGYTNTSWKLALDAFFHFNGSNEHIIIQNVRLPRALIAASVGASLAIAGCLMQTLTKNPLASPDFIGLNSGAAFFIVVAIVIFSVTSLSAFTWIAFLGAAIAAVLVFASSSLGKEGTTPLKLTLAGVAISALFSSLTQGLLVLNEKALEEVLFWLAGSVQGRKLEILQSVFPYLLIGWMASIMMAGKVNTLMMGEDVAKGLGQRTILMKSFVLLIIVLLSGGSVAVAGPIGFIGIVTPHFARFLVGVDHRWRVPYSGLLGAILLILADIAARYVIMPQEVPVGVMTAFIGAPFFIYIARKRGLSK</sequence>
<evidence type="ECO:0000256" key="3">
    <source>
        <dbReference type="ARBA" id="ARBA00022448"/>
    </source>
</evidence>
<evidence type="ECO:0000313" key="9">
    <source>
        <dbReference type="EMBL" id="AAU19715.1"/>
    </source>
</evidence>
<evidence type="ECO:0000256" key="5">
    <source>
        <dbReference type="ARBA" id="ARBA00022692"/>
    </source>
</evidence>
<comment type="subcellular location">
    <subcellularLocation>
        <location evidence="1">Cell membrane</location>
        <topology evidence="1">Multi-pass membrane protein</topology>
    </subcellularLocation>
</comment>
<dbReference type="PANTHER" id="PTHR30472">
    <property type="entry name" value="FERRIC ENTEROBACTIN TRANSPORT SYSTEM PERMEASE PROTEIN"/>
    <property type="match status" value="1"/>
</dbReference>
<proteinExistence type="inferred from homology"/>
<dbReference type="PANTHER" id="PTHR30472:SF65">
    <property type="entry name" value="SIDEROPHORE TRANSPORT SYSTEM PERMEASE PROTEIN YFIZ-RELATED"/>
    <property type="match status" value="1"/>
</dbReference>
<name>Q63G30_BACCZ</name>
<dbReference type="InterPro" id="IPR037294">
    <property type="entry name" value="ABC_BtuC-like"/>
</dbReference>
<comment type="similarity">
    <text evidence="2">Belongs to the binding-protein-dependent transport system permease family. FecCD subfamily.</text>
</comment>
<organism evidence="9 10">
    <name type="scientific">Bacillus cereus (strain ZK / E33L)</name>
    <dbReference type="NCBI Taxonomy" id="288681"/>
    <lineage>
        <taxon>Bacteria</taxon>
        <taxon>Bacillati</taxon>
        <taxon>Bacillota</taxon>
        <taxon>Bacilli</taxon>
        <taxon>Bacillales</taxon>
        <taxon>Bacillaceae</taxon>
        <taxon>Bacillus</taxon>
        <taxon>Bacillus cereus group</taxon>
    </lineage>
</organism>
<dbReference type="Proteomes" id="UP000002612">
    <property type="component" value="Chromosome"/>
</dbReference>
<evidence type="ECO:0000256" key="7">
    <source>
        <dbReference type="ARBA" id="ARBA00023136"/>
    </source>
</evidence>
<feature type="transmembrane region" description="Helical" evidence="8">
    <location>
        <begin position="100"/>
        <end position="120"/>
    </location>
</feature>
<dbReference type="EMBL" id="CP000001">
    <property type="protein sequence ID" value="AAU19715.1"/>
    <property type="molecule type" value="Genomic_DNA"/>
</dbReference>
<feature type="transmembrane region" description="Helical" evidence="8">
    <location>
        <begin position="126"/>
        <end position="145"/>
    </location>
</feature>
<dbReference type="AlphaFoldDB" id="Q63G30"/>
<dbReference type="FunFam" id="1.10.3470.10:FF:000001">
    <property type="entry name" value="Vitamin B12 ABC transporter permease BtuC"/>
    <property type="match status" value="1"/>
</dbReference>
<evidence type="ECO:0000256" key="2">
    <source>
        <dbReference type="ARBA" id="ARBA00007935"/>
    </source>
</evidence>
<feature type="transmembrane region" description="Helical" evidence="8">
    <location>
        <begin position="317"/>
        <end position="334"/>
    </location>
</feature>
<feature type="transmembrane region" description="Helical" evidence="8">
    <location>
        <begin position="246"/>
        <end position="270"/>
    </location>
</feature>
<keyword evidence="6 8" id="KW-1133">Transmembrane helix</keyword>
<evidence type="ECO:0000256" key="8">
    <source>
        <dbReference type="SAM" id="Phobius"/>
    </source>
</evidence>
<protein>
    <submittedName>
        <fullName evidence="9">Iron compound ABC transporter, permease</fullName>
    </submittedName>
</protein>
<keyword evidence="3" id="KW-0813">Transport</keyword>
<evidence type="ECO:0000256" key="1">
    <source>
        <dbReference type="ARBA" id="ARBA00004651"/>
    </source>
</evidence>
<evidence type="ECO:0000256" key="4">
    <source>
        <dbReference type="ARBA" id="ARBA00022475"/>
    </source>
</evidence>
<evidence type="ECO:0000256" key="6">
    <source>
        <dbReference type="ARBA" id="ARBA00022989"/>
    </source>
</evidence>
<accession>Q63G30</accession>
<feature type="transmembrane region" description="Helical" evidence="8">
    <location>
        <begin position="205"/>
        <end position="225"/>
    </location>
</feature>
<dbReference type="Gene3D" id="1.10.3470.10">
    <property type="entry name" value="ABC transporter involved in vitamin B12 uptake, BtuC"/>
    <property type="match status" value="1"/>
</dbReference>
<feature type="transmembrane region" description="Helical" evidence="8">
    <location>
        <begin position="16"/>
        <end position="38"/>
    </location>
</feature>
<keyword evidence="5 8" id="KW-0812">Transmembrane</keyword>
<evidence type="ECO:0000313" key="10">
    <source>
        <dbReference type="Proteomes" id="UP000002612"/>
    </source>
</evidence>
<feature type="transmembrane region" description="Helical" evidence="8">
    <location>
        <begin position="70"/>
        <end position="88"/>
    </location>
</feature>
<dbReference type="GO" id="GO:0022857">
    <property type="term" value="F:transmembrane transporter activity"/>
    <property type="evidence" value="ECO:0007669"/>
    <property type="project" value="InterPro"/>
</dbReference>
<dbReference type="InterPro" id="IPR000522">
    <property type="entry name" value="ABC_transptr_permease_BtuC"/>
</dbReference>
<dbReference type="Pfam" id="PF01032">
    <property type="entry name" value="FecCD"/>
    <property type="match status" value="1"/>
</dbReference>
<dbReference type="CDD" id="cd06550">
    <property type="entry name" value="TM_ABC_iron-siderophores_like"/>
    <property type="match status" value="1"/>
</dbReference>
<feature type="transmembrane region" description="Helical" evidence="8">
    <location>
        <begin position="290"/>
        <end position="310"/>
    </location>
</feature>
<reference evidence="10" key="1">
    <citation type="journal article" date="2006" name="J. Bacteriol.">
        <title>Pathogenomic sequence analysis of Bacillus cereus and Bacillus thuringiensis isolates closely related to Bacillus anthracis.</title>
        <authorList>
            <person name="Han C.S."/>
            <person name="Xie G."/>
            <person name="Challacombe J.F."/>
            <person name="Altherr M.R."/>
            <person name="Bhotika S.S."/>
            <person name="Brown N."/>
            <person name="Bruce D."/>
            <person name="Campbell C.S."/>
            <person name="Campbell M.L."/>
            <person name="Chen J."/>
            <person name="Chertkov O."/>
            <person name="Cleland C."/>
            <person name="Dimitrijevic M."/>
            <person name="Doggett N.A."/>
            <person name="Fawcett J.J."/>
            <person name="Glavina T."/>
            <person name="Goodwin L.A."/>
            <person name="Green L.D."/>
            <person name="Hill K.K."/>
            <person name="Hitchcock P."/>
            <person name="Jackson P.J."/>
            <person name="Keim P."/>
            <person name="Kewalramani A.R."/>
            <person name="Longmire J."/>
            <person name="Lucas S."/>
            <person name="Malfatti S."/>
            <person name="McMurry K."/>
            <person name="Meincke L.J."/>
            <person name="Misra M."/>
            <person name="Moseman B.L."/>
            <person name="Mundt M."/>
            <person name="Munk A.C."/>
            <person name="Okinaka R.T."/>
            <person name="Parson-Quintana B."/>
            <person name="Reilly L.P."/>
            <person name="Richardson P."/>
            <person name="Robinson D.L."/>
            <person name="Rubin E."/>
            <person name="Saunders E."/>
            <person name="Tapia R."/>
            <person name="Tesmer J.G."/>
            <person name="Thayer N."/>
            <person name="Thompson L.S."/>
            <person name="Tice H."/>
            <person name="Ticknor L.O."/>
            <person name="Wills P.L."/>
            <person name="Brettin T.S."/>
            <person name="Gilna P."/>
        </authorList>
    </citation>
    <scope>NUCLEOTIDE SEQUENCE [LARGE SCALE GENOMIC DNA]</scope>
    <source>
        <strain evidence="10">ZK / E33L</strain>
    </source>
</reference>
<dbReference type="SUPFAM" id="SSF81345">
    <property type="entry name" value="ABC transporter involved in vitamin B12 uptake, BtuC"/>
    <property type="match status" value="1"/>
</dbReference>
<dbReference type="GO" id="GO:0005886">
    <property type="term" value="C:plasma membrane"/>
    <property type="evidence" value="ECO:0007669"/>
    <property type="project" value="UniProtKB-SubCell"/>
</dbReference>
<keyword evidence="7 8" id="KW-0472">Membrane</keyword>
<gene>
    <name evidence="9" type="primary">fecC</name>
    <name evidence="9" type="ordered locus">BCE33L0526</name>
</gene>
<dbReference type="GO" id="GO:0033214">
    <property type="term" value="P:siderophore-iron import into cell"/>
    <property type="evidence" value="ECO:0007669"/>
    <property type="project" value="TreeGrafter"/>
</dbReference>
<dbReference type="KEGG" id="bcz:BCE33L0526"/>
<keyword evidence="4" id="KW-1003">Cell membrane</keyword>